<gene>
    <name evidence="1" type="ORF">N7496_003849</name>
</gene>
<keyword evidence="2" id="KW-1185">Reference proteome</keyword>
<reference evidence="1" key="1">
    <citation type="submission" date="2022-11" db="EMBL/GenBank/DDBJ databases">
        <authorList>
            <person name="Petersen C."/>
        </authorList>
    </citation>
    <scope>NUCLEOTIDE SEQUENCE</scope>
    <source>
        <strain evidence="1">IBT 29864</strain>
    </source>
</reference>
<evidence type="ECO:0000313" key="1">
    <source>
        <dbReference type="EMBL" id="KAJ5381421.1"/>
    </source>
</evidence>
<sequence>MINYVLLSPRGMELPNEVLAQVQDIITVTGTEMISDILHTVPFALELSINPIMSARSLIYPLSGIAIFEFALPDAAEFALDRLGFIGRQYGFPQAIDSANMVLQTKDLEDW</sequence>
<dbReference type="GeneID" id="81435957"/>
<evidence type="ECO:0000313" key="2">
    <source>
        <dbReference type="Proteomes" id="UP001147782"/>
    </source>
</evidence>
<protein>
    <submittedName>
        <fullName evidence="1">Uncharacterized protein</fullName>
    </submittedName>
</protein>
<dbReference type="OrthoDB" id="5429770at2759"/>
<dbReference type="EMBL" id="JAPZBS010000002">
    <property type="protein sequence ID" value="KAJ5381421.1"/>
    <property type="molecule type" value="Genomic_DNA"/>
</dbReference>
<accession>A0A9W9SMU9</accession>
<name>A0A9W9SMU9_9EURO</name>
<comment type="caution">
    <text evidence="1">The sequence shown here is derived from an EMBL/GenBank/DDBJ whole genome shotgun (WGS) entry which is preliminary data.</text>
</comment>
<proteinExistence type="predicted"/>
<reference evidence="1" key="2">
    <citation type="journal article" date="2023" name="IMA Fungus">
        <title>Comparative genomic study of the Penicillium genus elucidates a diverse pangenome and 15 lateral gene transfer events.</title>
        <authorList>
            <person name="Petersen C."/>
            <person name="Sorensen T."/>
            <person name="Nielsen M.R."/>
            <person name="Sondergaard T.E."/>
            <person name="Sorensen J.L."/>
            <person name="Fitzpatrick D.A."/>
            <person name="Frisvad J.C."/>
            <person name="Nielsen K.L."/>
        </authorList>
    </citation>
    <scope>NUCLEOTIDE SEQUENCE</scope>
    <source>
        <strain evidence="1">IBT 29864</strain>
    </source>
</reference>
<dbReference type="Proteomes" id="UP001147782">
    <property type="component" value="Unassembled WGS sequence"/>
</dbReference>
<dbReference type="AlphaFoldDB" id="A0A9W9SMU9"/>
<dbReference type="RefSeq" id="XP_056558992.1">
    <property type="nucleotide sequence ID" value="XM_056696780.1"/>
</dbReference>
<organism evidence="1 2">
    <name type="scientific">Penicillium cataractarum</name>
    <dbReference type="NCBI Taxonomy" id="2100454"/>
    <lineage>
        <taxon>Eukaryota</taxon>
        <taxon>Fungi</taxon>
        <taxon>Dikarya</taxon>
        <taxon>Ascomycota</taxon>
        <taxon>Pezizomycotina</taxon>
        <taxon>Eurotiomycetes</taxon>
        <taxon>Eurotiomycetidae</taxon>
        <taxon>Eurotiales</taxon>
        <taxon>Aspergillaceae</taxon>
        <taxon>Penicillium</taxon>
    </lineage>
</organism>